<dbReference type="SUPFAM" id="SSF63748">
    <property type="entry name" value="Tudor/PWWP/MBT"/>
    <property type="match status" value="1"/>
</dbReference>
<keyword evidence="4" id="KW-1185">Reference proteome</keyword>
<dbReference type="Proteomes" id="UP001408789">
    <property type="component" value="Unassembled WGS sequence"/>
</dbReference>
<sequence length="1121" mass="123487">MKEHTDDVLLSVKESSATVDSTSSDEIAARRGTIEGIFGEGEDMVVNVASADDHGVTGGEVGSNGVMEEGTESQKSNRDQVKEVSDDLVESRVVSLEKVEVVKEVIQEDVVVTLASGLNCDDQKSGNGPVVGDFKMDSEPASKEPEASGGEIEVTESVRIVVDEDLVVGEKTQKETEVLSSSKVLESIEEGSDSKDDVNNQSLLTERVKSEDNAHVSTKNTENRDGVDQTDKESFQSTVEGAQNSGTADSKTTVESMDAEPQITMKEEGCVMDEKTGKDEVFDSTKIPESQTRVDEVVVEECLAGKDETVHEDAENLDQKAEVDQTSKEESSQSTLEVRTDNESKCEDSKMNDEPQIIEGEVDVKDKKDDLEGGSTRETVEQPMGSVQEVADGNHVTDEKTIKDDVSNSSKISQSLTMASLGLEDVDVVVVDEGSEVKNEAQDSVSMELSLVCADNQILPTEVVDAGTGEVDQKVEVAAFSKVNEVILVENQSMNDDVVTDSSKPDVDTDMGVQTSKVEPATVGGISSNFQEDQGLIADSSNEGNEISASHIQIPDSTVGIVYGSHGVLPANSEFSYEEAHMDRGEDAGMDIDEVLGWKDEIQSLQEGDQMMDPINLSNVEEQLTESLEHNVEAEQWNKMLVSLQQSCYFPPPEYEGKFSVSDLVWGQVESHLWPGQIFDPSDASEKAMMHHKKDSFLVAYFGDRTFAWNDSTVLKPFRAYFSQMCRHTNSEAFNMAVHCALVEVSRRVELGLTCSCIPHDIYDNIKRQIVENSGIKQESSRRQGLDKSARVNSFEPDKLVDYLSSYGRFKGYRQLAEFQSCVDLLEAEEVFKDEICFEVEDGSKKRKALDSISDGLEKRPTLHTEAVEAKPSLKVGAIIQKVASQPTGAPLNGEAADHIAGNTVSIQTPGHRAAVLSKSRLNSPGEARKRKTSNENEPDEFEFDDVNDSYWTDRIIQNHPEEQVLQENPARGGEHQIVAYEQEKPPVKPTRRSNKKRFFSDNHEIAANEQSELIARRQQNLATEVLMKFAGGIYFPSEIHLNKMFRRFGPLMESETEVDRQSGRARVVFKKCSDAEVAHGSAGRFNIFGSISVNYELNYTPLISYKPLPLPLTQDSGHAW</sequence>
<dbReference type="Pfam" id="PF00855">
    <property type="entry name" value="PWWP"/>
    <property type="match status" value="1"/>
</dbReference>
<feature type="compositionally biased region" description="Basic and acidic residues" evidence="1">
    <location>
        <begin position="75"/>
        <end position="85"/>
    </location>
</feature>
<protein>
    <recommendedName>
        <fullName evidence="2">PWWP domain-containing protein</fullName>
    </recommendedName>
</protein>
<feature type="region of interest" description="Disordered" evidence="1">
    <location>
        <begin position="918"/>
        <end position="942"/>
    </location>
</feature>
<reference evidence="3 4" key="1">
    <citation type="submission" date="2024-04" db="EMBL/GenBank/DDBJ databases">
        <title>The reference genome of an endangered Asteraceae, Deinandra increscens subsp. villosa, native to the Central Coast of California.</title>
        <authorList>
            <person name="Guilliams M."/>
            <person name="Hasenstab-Lehman K."/>
            <person name="Meyer R."/>
            <person name="Mcevoy S."/>
        </authorList>
    </citation>
    <scope>NUCLEOTIDE SEQUENCE [LARGE SCALE GENOMIC DNA]</scope>
    <source>
        <tissue evidence="3">Leaf</tissue>
    </source>
</reference>
<gene>
    <name evidence="3" type="ORF">SSX86_020485</name>
</gene>
<comment type="caution">
    <text evidence="3">The sequence shown here is derived from an EMBL/GenBank/DDBJ whole genome shotgun (WGS) entry which is preliminary data.</text>
</comment>
<feature type="compositionally biased region" description="Basic and acidic residues" evidence="1">
    <location>
        <begin position="362"/>
        <end position="371"/>
    </location>
</feature>
<feature type="region of interest" description="Disordered" evidence="1">
    <location>
        <begin position="121"/>
        <end position="293"/>
    </location>
</feature>
<dbReference type="PANTHER" id="PTHR42851">
    <property type="entry name" value="ALDOLASE-RELATED"/>
    <property type="match status" value="1"/>
</dbReference>
<dbReference type="EMBL" id="JBCNJP010000020">
    <property type="protein sequence ID" value="KAK9059781.1"/>
    <property type="molecule type" value="Genomic_DNA"/>
</dbReference>
<feature type="compositionally biased region" description="Basic and acidic residues" evidence="1">
    <location>
        <begin position="265"/>
        <end position="283"/>
    </location>
</feature>
<proteinExistence type="predicted"/>
<dbReference type="AlphaFoldDB" id="A0AAP0CPD7"/>
<feature type="compositionally biased region" description="Basic and acidic residues" evidence="1">
    <location>
        <begin position="305"/>
        <end position="331"/>
    </location>
</feature>
<dbReference type="InterPro" id="IPR053063">
    <property type="entry name" value="PWWP_domain_containing_PDP"/>
</dbReference>
<evidence type="ECO:0000256" key="1">
    <source>
        <dbReference type="SAM" id="MobiDB-lite"/>
    </source>
</evidence>
<feature type="compositionally biased region" description="Basic and acidic residues" evidence="1">
    <location>
        <begin position="221"/>
        <end position="234"/>
    </location>
</feature>
<evidence type="ECO:0000313" key="4">
    <source>
        <dbReference type="Proteomes" id="UP001408789"/>
    </source>
</evidence>
<feature type="compositionally biased region" description="Basic and acidic residues" evidence="1">
    <location>
        <begin position="338"/>
        <end position="353"/>
    </location>
</feature>
<dbReference type="Gene3D" id="2.30.30.140">
    <property type="match status" value="1"/>
</dbReference>
<dbReference type="InterPro" id="IPR000313">
    <property type="entry name" value="PWWP_dom"/>
</dbReference>
<feature type="domain" description="PWWP" evidence="2">
    <location>
        <begin position="661"/>
        <end position="709"/>
    </location>
</feature>
<feature type="region of interest" description="Disordered" evidence="1">
    <location>
        <begin position="52"/>
        <end position="86"/>
    </location>
</feature>
<dbReference type="CDD" id="cd05162">
    <property type="entry name" value="PWWP"/>
    <property type="match status" value="1"/>
</dbReference>
<dbReference type="SMART" id="SM00293">
    <property type="entry name" value="PWWP"/>
    <property type="match status" value="1"/>
</dbReference>
<dbReference type="PROSITE" id="PS50812">
    <property type="entry name" value="PWWP"/>
    <property type="match status" value="1"/>
</dbReference>
<dbReference type="PANTHER" id="PTHR42851:SF4">
    <property type="entry name" value="PWWP DOMAIN-CONTAINING PROTEIN"/>
    <property type="match status" value="1"/>
</dbReference>
<feature type="compositionally biased region" description="Polar residues" evidence="1">
    <location>
        <begin position="235"/>
        <end position="255"/>
    </location>
</feature>
<evidence type="ECO:0000259" key="2">
    <source>
        <dbReference type="PROSITE" id="PS50812"/>
    </source>
</evidence>
<feature type="region of interest" description="Disordered" evidence="1">
    <location>
        <begin position="305"/>
        <end position="378"/>
    </location>
</feature>
<name>A0AAP0CPD7_9ASTR</name>
<feature type="compositionally biased region" description="Basic and acidic residues" evidence="1">
    <location>
        <begin position="134"/>
        <end position="146"/>
    </location>
</feature>
<evidence type="ECO:0000313" key="3">
    <source>
        <dbReference type="EMBL" id="KAK9059781.1"/>
    </source>
</evidence>
<accession>A0AAP0CPD7</accession>
<organism evidence="3 4">
    <name type="scientific">Deinandra increscens subsp. villosa</name>
    <dbReference type="NCBI Taxonomy" id="3103831"/>
    <lineage>
        <taxon>Eukaryota</taxon>
        <taxon>Viridiplantae</taxon>
        <taxon>Streptophyta</taxon>
        <taxon>Embryophyta</taxon>
        <taxon>Tracheophyta</taxon>
        <taxon>Spermatophyta</taxon>
        <taxon>Magnoliopsida</taxon>
        <taxon>eudicotyledons</taxon>
        <taxon>Gunneridae</taxon>
        <taxon>Pentapetalae</taxon>
        <taxon>asterids</taxon>
        <taxon>campanulids</taxon>
        <taxon>Asterales</taxon>
        <taxon>Asteraceae</taxon>
        <taxon>Asteroideae</taxon>
        <taxon>Heliantheae alliance</taxon>
        <taxon>Madieae</taxon>
        <taxon>Madiinae</taxon>
        <taxon>Deinandra</taxon>
    </lineage>
</organism>